<dbReference type="Proteomes" id="UP000823388">
    <property type="component" value="Chromosome 4N"/>
</dbReference>
<evidence type="ECO:0000313" key="17">
    <source>
        <dbReference type="EMBL" id="KAG2608663.1"/>
    </source>
</evidence>
<keyword evidence="12 15" id="KW-0472">Membrane</keyword>
<organism evidence="17 18">
    <name type="scientific">Panicum virgatum</name>
    <name type="common">Blackwell switchgrass</name>
    <dbReference type="NCBI Taxonomy" id="38727"/>
    <lineage>
        <taxon>Eukaryota</taxon>
        <taxon>Viridiplantae</taxon>
        <taxon>Streptophyta</taxon>
        <taxon>Embryophyta</taxon>
        <taxon>Tracheophyta</taxon>
        <taxon>Spermatophyta</taxon>
        <taxon>Magnoliopsida</taxon>
        <taxon>Liliopsida</taxon>
        <taxon>Poales</taxon>
        <taxon>Poaceae</taxon>
        <taxon>PACMAD clade</taxon>
        <taxon>Panicoideae</taxon>
        <taxon>Panicodae</taxon>
        <taxon>Paniceae</taxon>
        <taxon>Panicinae</taxon>
        <taxon>Panicum</taxon>
        <taxon>Panicum sect. Hiantes</taxon>
    </lineage>
</organism>
<dbReference type="FunFam" id="3.30.40.10:FF:000187">
    <property type="entry name" value="E3 ubiquitin-protein ligase ATL6"/>
    <property type="match status" value="1"/>
</dbReference>
<evidence type="ECO:0000256" key="11">
    <source>
        <dbReference type="ARBA" id="ARBA00022989"/>
    </source>
</evidence>
<evidence type="ECO:0000256" key="15">
    <source>
        <dbReference type="SAM" id="Phobius"/>
    </source>
</evidence>
<evidence type="ECO:0000256" key="14">
    <source>
        <dbReference type="SAM" id="MobiDB-lite"/>
    </source>
</evidence>
<comment type="caution">
    <text evidence="17">The sequence shown here is derived from an EMBL/GenBank/DDBJ whole genome shotgun (WGS) entry which is preliminary data.</text>
</comment>
<dbReference type="SUPFAM" id="SSF57850">
    <property type="entry name" value="RING/U-box"/>
    <property type="match status" value="1"/>
</dbReference>
<dbReference type="InterPro" id="IPR052788">
    <property type="entry name" value="RING-type_E3_ligase_ATL"/>
</dbReference>
<dbReference type="PROSITE" id="PS50089">
    <property type="entry name" value="ZF_RING_2"/>
    <property type="match status" value="1"/>
</dbReference>
<keyword evidence="18" id="KW-1185">Reference proteome</keyword>
<evidence type="ECO:0000256" key="2">
    <source>
        <dbReference type="ARBA" id="ARBA00004167"/>
    </source>
</evidence>
<keyword evidence="8 13" id="KW-0863">Zinc-finger</keyword>
<comment type="pathway">
    <text evidence="3">Protein modification; protein ubiquitination.</text>
</comment>
<evidence type="ECO:0000256" key="10">
    <source>
        <dbReference type="ARBA" id="ARBA00022833"/>
    </source>
</evidence>
<dbReference type="SMART" id="SM01197">
    <property type="entry name" value="FANCL_C"/>
    <property type="match status" value="1"/>
</dbReference>
<dbReference type="GO" id="GO:0008270">
    <property type="term" value="F:zinc ion binding"/>
    <property type="evidence" value="ECO:0007669"/>
    <property type="project" value="UniProtKB-KW"/>
</dbReference>
<evidence type="ECO:0000256" key="13">
    <source>
        <dbReference type="PROSITE-ProRule" id="PRU00175"/>
    </source>
</evidence>
<proteinExistence type="predicted"/>
<evidence type="ECO:0000313" key="18">
    <source>
        <dbReference type="Proteomes" id="UP000823388"/>
    </source>
</evidence>
<evidence type="ECO:0000256" key="5">
    <source>
        <dbReference type="ARBA" id="ARBA00022679"/>
    </source>
</evidence>
<accession>A0A8T0THP1</accession>
<evidence type="ECO:0000256" key="7">
    <source>
        <dbReference type="ARBA" id="ARBA00022723"/>
    </source>
</evidence>
<dbReference type="SMART" id="SM00184">
    <property type="entry name" value="RING"/>
    <property type="match status" value="1"/>
</dbReference>
<keyword evidence="11 15" id="KW-1133">Transmembrane helix</keyword>
<dbReference type="CDD" id="cd16461">
    <property type="entry name" value="RING-H2_EL5-like"/>
    <property type="match status" value="1"/>
</dbReference>
<keyword evidence="6 15" id="KW-0812">Transmembrane</keyword>
<protein>
    <recommendedName>
        <fullName evidence="4">RING-type E3 ubiquitin transferase</fullName>
        <ecNumber evidence="4">2.3.2.27</ecNumber>
    </recommendedName>
</protein>
<evidence type="ECO:0000259" key="16">
    <source>
        <dbReference type="PROSITE" id="PS50089"/>
    </source>
</evidence>
<evidence type="ECO:0000256" key="6">
    <source>
        <dbReference type="ARBA" id="ARBA00022692"/>
    </source>
</evidence>
<dbReference type="InterPro" id="IPR013083">
    <property type="entry name" value="Znf_RING/FYVE/PHD"/>
</dbReference>
<reference evidence="17 18" key="1">
    <citation type="submission" date="2020-05" db="EMBL/GenBank/DDBJ databases">
        <title>WGS assembly of Panicum virgatum.</title>
        <authorList>
            <person name="Lovell J.T."/>
            <person name="Jenkins J."/>
            <person name="Shu S."/>
            <person name="Juenger T.E."/>
            <person name="Schmutz J."/>
        </authorList>
    </citation>
    <scope>NUCLEOTIDE SEQUENCE [LARGE SCALE GENOMIC DNA]</scope>
    <source>
        <strain evidence="18">cv. AP13</strain>
    </source>
</reference>
<evidence type="ECO:0000256" key="9">
    <source>
        <dbReference type="ARBA" id="ARBA00022786"/>
    </source>
</evidence>
<dbReference type="AlphaFoldDB" id="A0A8T0THP1"/>
<dbReference type="EMBL" id="CM029044">
    <property type="protein sequence ID" value="KAG2608663.1"/>
    <property type="molecule type" value="Genomic_DNA"/>
</dbReference>
<dbReference type="PANTHER" id="PTHR45798">
    <property type="entry name" value="RING-H2 FINGER PROTEIN ATL61-RELATED-RELATED"/>
    <property type="match status" value="1"/>
</dbReference>
<dbReference type="EC" id="2.3.2.27" evidence="4"/>
<feature type="compositionally biased region" description="Basic and acidic residues" evidence="14">
    <location>
        <begin position="8"/>
        <end position="18"/>
    </location>
</feature>
<evidence type="ECO:0000256" key="4">
    <source>
        <dbReference type="ARBA" id="ARBA00012483"/>
    </source>
</evidence>
<dbReference type="Gene3D" id="3.30.40.10">
    <property type="entry name" value="Zinc/RING finger domain, C3HC4 (zinc finger)"/>
    <property type="match status" value="1"/>
</dbReference>
<evidence type="ECO:0000256" key="12">
    <source>
        <dbReference type="ARBA" id="ARBA00023136"/>
    </source>
</evidence>
<dbReference type="GO" id="GO:0016020">
    <property type="term" value="C:membrane"/>
    <property type="evidence" value="ECO:0007669"/>
    <property type="project" value="UniProtKB-SubCell"/>
</dbReference>
<dbReference type="InterPro" id="IPR001841">
    <property type="entry name" value="Znf_RING"/>
</dbReference>
<sequence>MAIGNQGEARKRPTDSSKARPSSSIILRSTSSSMRAPARLLLLHAAATEQPPVDSDLVVILASFLCALVCVLGLGLVVSRCACRGRHASSGDNEQQPPPKGLKKKAIDALPSVPFGAPPCAASTSASECAICLAEFAEGDSLRVLPRCAHAFHVACVDAWLRTRATCPSCRATIVVWEPPVVATAGAQVPGGGRRPAGGAALMMIDE</sequence>
<keyword evidence="5" id="KW-0808">Transferase</keyword>
<comment type="catalytic activity">
    <reaction evidence="1">
        <text>S-ubiquitinyl-[E2 ubiquitin-conjugating enzyme]-L-cysteine + [acceptor protein]-L-lysine = [E2 ubiquitin-conjugating enzyme]-L-cysteine + N(6)-ubiquitinyl-[acceptor protein]-L-lysine.</text>
        <dbReference type="EC" id="2.3.2.27"/>
    </reaction>
</comment>
<feature type="transmembrane region" description="Helical" evidence="15">
    <location>
        <begin position="57"/>
        <end position="78"/>
    </location>
</feature>
<dbReference type="GO" id="GO:0061630">
    <property type="term" value="F:ubiquitin protein ligase activity"/>
    <property type="evidence" value="ECO:0007669"/>
    <property type="project" value="UniProtKB-EC"/>
</dbReference>
<dbReference type="PANTHER" id="PTHR45798:SF99">
    <property type="entry name" value="RING ZINC FINGER DOMAIN SUPERFAMILY PROTEIN-RELATED"/>
    <property type="match status" value="1"/>
</dbReference>
<dbReference type="Pfam" id="PF13639">
    <property type="entry name" value="zf-RING_2"/>
    <property type="match status" value="1"/>
</dbReference>
<feature type="region of interest" description="Disordered" evidence="14">
    <location>
        <begin position="1"/>
        <end position="28"/>
    </location>
</feature>
<keyword evidence="9" id="KW-0833">Ubl conjugation pathway</keyword>
<evidence type="ECO:0000256" key="3">
    <source>
        <dbReference type="ARBA" id="ARBA00004906"/>
    </source>
</evidence>
<comment type="subcellular location">
    <subcellularLocation>
        <location evidence="2">Membrane</location>
        <topology evidence="2">Single-pass membrane protein</topology>
    </subcellularLocation>
</comment>
<name>A0A8T0THP1_PANVG</name>
<evidence type="ECO:0000256" key="8">
    <source>
        <dbReference type="ARBA" id="ARBA00022771"/>
    </source>
</evidence>
<keyword evidence="7" id="KW-0479">Metal-binding</keyword>
<keyword evidence="10" id="KW-0862">Zinc</keyword>
<feature type="domain" description="RING-type" evidence="16">
    <location>
        <begin position="129"/>
        <end position="171"/>
    </location>
</feature>
<evidence type="ECO:0000256" key="1">
    <source>
        <dbReference type="ARBA" id="ARBA00000900"/>
    </source>
</evidence>
<gene>
    <name evidence="17" type="ORF">PVAP13_4NG338900</name>
</gene>